<accession>A0A4V6P2D8</accession>
<dbReference type="AlphaFoldDB" id="A0A4V6P2D8"/>
<dbReference type="EMBL" id="SMBU01000058">
    <property type="protein sequence ID" value="TCU83415.1"/>
    <property type="molecule type" value="Genomic_DNA"/>
</dbReference>
<proteinExistence type="predicted"/>
<gene>
    <name evidence="1" type="ORF">EV671_10587</name>
</gene>
<name>A0A4V6P2D8_ROSSA</name>
<comment type="caution">
    <text evidence="1">The sequence shown here is derived from an EMBL/GenBank/DDBJ whole genome shotgun (WGS) entry which is preliminary data.</text>
</comment>
<dbReference type="Proteomes" id="UP000295110">
    <property type="component" value="Unassembled WGS sequence"/>
</dbReference>
<reference evidence="1 2" key="1">
    <citation type="submission" date="2019-03" db="EMBL/GenBank/DDBJ databases">
        <title>Genomic Encyclopedia of Type Strains, Phase IV (KMG-IV): sequencing the most valuable type-strain genomes for metagenomic binning, comparative biology and taxonomic classification.</title>
        <authorList>
            <person name="Goeker M."/>
        </authorList>
    </citation>
    <scope>NUCLEOTIDE SEQUENCE [LARGE SCALE GENOMIC DNA]</scope>
    <source>
        <strain evidence="1 2">DSM 654</strain>
    </source>
</reference>
<evidence type="ECO:0000313" key="1">
    <source>
        <dbReference type="EMBL" id="TCU83415.1"/>
    </source>
</evidence>
<organism evidence="1 2">
    <name type="scientific">Roseateles saccharophilus</name>
    <name type="common">Pseudomonas saccharophila</name>
    <dbReference type="NCBI Taxonomy" id="304"/>
    <lineage>
        <taxon>Bacteria</taxon>
        <taxon>Pseudomonadati</taxon>
        <taxon>Pseudomonadota</taxon>
        <taxon>Betaproteobacteria</taxon>
        <taxon>Burkholderiales</taxon>
        <taxon>Sphaerotilaceae</taxon>
        <taxon>Roseateles</taxon>
    </lineage>
</organism>
<evidence type="ECO:0000313" key="2">
    <source>
        <dbReference type="Proteomes" id="UP000295110"/>
    </source>
</evidence>
<sequence length="519" mass="52604">MASAAVTVSCATGSTTATTGTDGKFSVSITGGALPCVLTATSSDKSLELHSLIPGTSSGSASATANITPLSELLIAKYAGTDPKAFVTGFTATTAIKASDITTAQTALLNTLKTAGVDTSKAADILAGTIVAGSKTDYDGVLEQLKTTLTNAGATLTDLSSAVQNSSKSSDTTTGATLATLLAPAASDCPGLKTGKLRVVNFNTTDPAQASYQVSVDAAALTATVGSTQYVLSKNAACDYTAKAPGATDTRVLVSRSGMAVLLQTGGVSGVAIPDQQLDIASLAGSYNRVNFSKGFDTFIGDFGVTKFRAGGYNGPADGSDNGIYNCPSGYGACTADTQKKGTLKANTAGGFDYVEPTGVTSTRGFAFRSAAGRTFILGWDPSSGAVSVLTSQDKLPLPAVGKASSFWQFTVKPATGVSAVTEDANTVTKVDATAGAVTRQYSATTNDGHFDTLAFNPVDATSLSFAGARYRDPKLCTDSLGAAYTKCSSAIQLPFEGIVVTVSTVNTNRFMSVSIDKP</sequence>
<protein>
    <submittedName>
        <fullName evidence="1">Uncharacterized protein</fullName>
    </submittedName>
</protein>
<keyword evidence="2" id="KW-1185">Reference proteome</keyword>